<keyword evidence="1" id="KW-1133">Transmembrane helix</keyword>
<organism evidence="2 3">
    <name type="scientific">Sphingomonas naasensis</name>
    <dbReference type="NCBI Taxonomy" id="1344951"/>
    <lineage>
        <taxon>Bacteria</taxon>
        <taxon>Pseudomonadati</taxon>
        <taxon>Pseudomonadota</taxon>
        <taxon>Alphaproteobacteria</taxon>
        <taxon>Sphingomonadales</taxon>
        <taxon>Sphingomonadaceae</taxon>
        <taxon>Sphingomonas</taxon>
    </lineage>
</organism>
<evidence type="ECO:0000313" key="2">
    <source>
        <dbReference type="EMBL" id="TGX46013.1"/>
    </source>
</evidence>
<gene>
    <name evidence="2" type="ORF">E5A74_02235</name>
</gene>
<dbReference type="EMBL" id="SRXU01000001">
    <property type="protein sequence ID" value="TGX46013.1"/>
    <property type="molecule type" value="Genomic_DNA"/>
</dbReference>
<keyword evidence="1" id="KW-0472">Membrane</keyword>
<keyword evidence="1" id="KW-0812">Transmembrane</keyword>
<dbReference type="AlphaFoldDB" id="A0A4S1WSJ0"/>
<dbReference type="Proteomes" id="UP000309848">
    <property type="component" value="Unassembled WGS sequence"/>
</dbReference>
<protein>
    <submittedName>
        <fullName evidence="2">Uncharacterized protein</fullName>
    </submittedName>
</protein>
<feature type="transmembrane region" description="Helical" evidence="1">
    <location>
        <begin position="636"/>
        <end position="656"/>
    </location>
</feature>
<dbReference type="RefSeq" id="WP_135982402.1">
    <property type="nucleotide sequence ID" value="NZ_JAASQM010000001.1"/>
</dbReference>
<evidence type="ECO:0000313" key="3">
    <source>
        <dbReference type="Proteomes" id="UP000309848"/>
    </source>
</evidence>
<accession>A0A4S1WSJ0</accession>
<proteinExistence type="predicted"/>
<dbReference type="OrthoDB" id="136948at2"/>
<evidence type="ECO:0000256" key="1">
    <source>
        <dbReference type="SAM" id="Phobius"/>
    </source>
</evidence>
<keyword evidence="3" id="KW-1185">Reference proteome</keyword>
<sequence>MSAVAHQVTWQAPRPLWRGTTPFAARPQLLRFASDDFMEQLLATLAEEPARISDRIARYETWRDPPLAVDLKDPIVRVPLPAPIKEAKRRRFWRSAPSAPPPAAPANKPLKLYQPAHQRYYLVAGTLACQIPGLPERAVEGGHETVGFVLRRLLSDTGSTAADPADLVEYAYVREGDEARWQRVAAGTDLAPGEEQLPLFPLQHRDEAGKPRTIWAGMVPVARREEYLGKTVATTAVSLAAGQMASLKPGAPPAKPNTTVARTAQLRIEVVEPWKALVRAALKAAQEFVTKTPDSEEDDTDRANRVRDYNYQYQHQSWLLLLDLRKWLDDRVPRLSAALSATTLPPNLSTAEQAAWRALNTLTSGGPPPPAGKTKAPSMRDALLHIREFEEQLDAASTHYNETTLADASWPSFHFQLVGMQAPPNKASAATTDGPYKTVLAGGDPFSSTLDPPANDGSVITEPSDSPDATVAVEKLDRFTALLARALPANDESDAQPIPHAMKLRDVLIKTAGDQGLFVIRMVHMNADCGPLHPPTLSSPTERFRLASFFDPEAPVRPITITLPSDTSPSGLRKHGRGAAFVMSDMLCGQVQRAKGLGFIDLVLQVLPWPFHKDIKVGDGGGCKNNDLEIGMICSLSIPIITLCALILLIIIVFLLDFIFRWVPWFIACFPIPKFKAQS</sequence>
<reference evidence="2 3" key="1">
    <citation type="submission" date="2019-04" db="EMBL/GenBank/DDBJ databases">
        <title>Sphingomonas psychrotolerans sp. nov., isolated from soil in the Tianshan Mountains, Xinjiang, China.</title>
        <authorList>
            <person name="Luo Y."/>
            <person name="Sheng H."/>
        </authorList>
    </citation>
    <scope>NUCLEOTIDE SEQUENCE [LARGE SCALE GENOMIC DNA]</scope>
    <source>
        <strain evidence="2 3">KIS18-15</strain>
    </source>
</reference>
<name>A0A4S1WSJ0_9SPHN</name>
<comment type="caution">
    <text evidence="2">The sequence shown here is derived from an EMBL/GenBank/DDBJ whole genome shotgun (WGS) entry which is preliminary data.</text>
</comment>